<reference evidence="2 3" key="1">
    <citation type="journal article" date="2007" name="Appl. Environ. Microbiol.">
        <title>Rhizobial factors required for stem nodule maturation and maintenance in Sesbania rostrata-Azorhizobium caulinodans ORS571 symbiosis.</title>
        <authorList>
            <person name="Suzuki S."/>
            <person name="Aono T."/>
            <person name="Lee KB."/>
            <person name="Suzuki T."/>
            <person name="Liu CT."/>
            <person name="Miwa H."/>
            <person name="Wakao S."/>
            <person name="Iki T."/>
            <person name="Oyaizu H."/>
        </authorList>
    </citation>
    <scope>NUCLEOTIDE SEQUENCE [LARGE SCALE GENOMIC DNA]</scope>
    <source>
        <strain evidence="3">ATCC 43989 / DSM 5975 / JCM 20966 / LMG 6465 / NBRC 14845 / NCIMB 13405 / ORS 571</strain>
    </source>
</reference>
<reference evidence="2 3" key="6">
    <citation type="journal article" date="2011" name="Appl. Environ. Microbiol.">
        <title>Involvement of the azorhizobial chromosome partition gene (parA) in the onset of bacteroid differentiation during Sesbania rostrata stem nodule development.</title>
        <authorList>
            <person name="Liu CT."/>
            <person name="Lee KB."/>
            <person name="Wang YS."/>
            <person name="Peng MH."/>
            <person name="Lee KT."/>
            <person name="Suzuki S."/>
            <person name="Suzuki T."/>
            <person name="Oyaizu H."/>
        </authorList>
    </citation>
    <scope>NUCLEOTIDE SEQUENCE [LARGE SCALE GENOMIC DNA]</scope>
    <source>
        <strain evidence="3">ATCC 43989 / DSM 5975 / JCM 20966 / LMG 6465 / NBRC 14845 / NCIMB 13405 / ORS 571</strain>
    </source>
</reference>
<dbReference type="RefSeq" id="WP_012170743.1">
    <property type="nucleotide sequence ID" value="NC_009937.1"/>
</dbReference>
<dbReference type="SUPFAM" id="SSF159594">
    <property type="entry name" value="XCC0632-like"/>
    <property type="match status" value="1"/>
</dbReference>
<dbReference type="AlphaFoldDB" id="A8I866"/>
<dbReference type="PROSITE" id="PS51257">
    <property type="entry name" value="PROKAR_LIPOPROTEIN"/>
    <property type="match status" value="1"/>
</dbReference>
<gene>
    <name evidence="2" type="ordered locus">AZC_2216</name>
</gene>
<reference evidence="2 3" key="4">
    <citation type="journal article" date="2009" name="Appl. Environ. Microbiol.">
        <title>Comparative genome-wide transcriptional profiling of Azorhizobium caulinodans ORS571 grown under free-living and symbiotic conditions.</title>
        <authorList>
            <person name="Tsukada S."/>
            <person name="Aono T."/>
            <person name="Akiba N."/>
            <person name="Lee KB."/>
            <person name="Liu CT."/>
            <person name="Toyazaki H."/>
            <person name="Oyaizu H."/>
        </authorList>
    </citation>
    <scope>NUCLEOTIDE SEQUENCE [LARGE SCALE GENOMIC DNA]</scope>
    <source>
        <strain evidence="3">ATCC 43989 / DSM 5975 / JCM 20966 / LMG 6465 / NBRC 14845 / NCIMB 13405 / ORS 571</strain>
    </source>
</reference>
<reference evidence="3" key="2">
    <citation type="submission" date="2007-04" db="EMBL/GenBank/DDBJ databases">
        <title>Complete genome sequence of the nitrogen-fixing bacterium Azorhizobium caulinodans ORS571.</title>
        <authorList>
            <person name="Lee K.B."/>
            <person name="Backer P.D."/>
            <person name="Aono T."/>
            <person name="Liu C.T."/>
            <person name="Suzuki S."/>
            <person name="Suzuki T."/>
            <person name="Kaneko T."/>
            <person name="Yamada M."/>
            <person name="Tabata S."/>
            <person name="Kupfer D.M."/>
            <person name="Najar F.Z."/>
            <person name="Wiley G.B."/>
            <person name="Roe B."/>
            <person name="Binnewies T."/>
            <person name="Ussery D."/>
            <person name="Vereecke D."/>
            <person name="Gevers D."/>
            <person name="Holsters M."/>
            <person name="Oyaizu H."/>
        </authorList>
    </citation>
    <scope>NUCLEOTIDE SEQUENCE [LARGE SCALE GENOMIC DNA]</scope>
    <source>
        <strain evidence="3">ATCC 43989 / DSM 5975 / JCM 20966 / LMG 6465 / NBRC 14845 / NCIMB 13405 / ORS 571</strain>
    </source>
</reference>
<organism evidence="2 3">
    <name type="scientific">Azorhizobium caulinodans (strain ATCC 43989 / DSM 5975 / JCM 20966 / LMG 6465 / NBRC 14845 / NCIMB 13405 / ORS 571)</name>
    <dbReference type="NCBI Taxonomy" id="438753"/>
    <lineage>
        <taxon>Bacteria</taxon>
        <taxon>Pseudomonadati</taxon>
        <taxon>Pseudomonadota</taxon>
        <taxon>Alphaproteobacteria</taxon>
        <taxon>Hyphomicrobiales</taxon>
        <taxon>Xanthobacteraceae</taxon>
        <taxon>Azorhizobium</taxon>
    </lineage>
</organism>
<proteinExistence type="predicted"/>
<dbReference type="Gene3D" id="3.40.50.10610">
    <property type="entry name" value="ABC-type transport auxiliary lipoprotein component"/>
    <property type="match status" value="1"/>
</dbReference>
<dbReference type="eggNOG" id="COG3218">
    <property type="taxonomic scope" value="Bacteria"/>
</dbReference>
<keyword evidence="3" id="KW-1185">Reference proteome</keyword>
<dbReference type="HOGENOM" id="CLU_093163_1_0_5"/>
<accession>A8I866</accession>
<dbReference type="Pfam" id="PF03886">
    <property type="entry name" value="ABC_trans_aux"/>
    <property type="match status" value="1"/>
</dbReference>
<dbReference type="KEGG" id="azc:AZC_2216"/>
<dbReference type="Proteomes" id="UP000000270">
    <property type="component" value="Chromosome"/>
</dbReference>
<dbReference type="EMBL" id="AP009384">
    <property type="protein sequence ID" value="BAF88214.1"/>
    <property type="molecule type" value="Genomic_DNA"/>
</dbReference>
<protein>
    <submittedName>
        <fullName evidence="2">ABC-type uncharacterized transport system protein</fullName>
    </submittedName>
</protein>
<evidence type="ECO:0000259" key="1">
    <source>
        <dbReference type="Pfam" id="PF03886"/>
    </source>
</evidence>
<feature type="domain" description="ABC-type transport auxiliary lipoprotein component" evidence="1">
    <location>
        <begin position="41"/>
        <end position="197"/>
    </location>
</feature>
<dbReference type="InterPro" id="IPR005586">
    <property type="entry name" value="ABC_trans_aux"/>
</dbReference>
<evidence type="ECO:0000313" key="3">
    <source>
        <dbReference type="Proteomes" id="UP000000270"/>
    </source>
</evidence>
<name>A8I866_AZOC5</name>
<sequence>MMRDSGAEGTQRFGVGRGRAVLGVFLTLALAGCASAPIPTYDLSAPTGFAARGGGNGQLVVVTPTALAVLDSEKIVVEPTPGQVTYLPEAQWSDRLTSLLQARTIQAFENSSRQRRVARPGDGVTGDYQLNMDVRSFGIKVLPEGTFAVVEISAKLIATQTGRIVSARIFSARVPVASVSGTSATTALDQASNQVLMELVRWANGAQG</sequence>
<dbReference type="STRING" id="438753.AZC_2216"/>
<evidence type="ECO:0000313" key="2">
    <source>
        <dbReference type="EMBL" id="BAF88214.1"/>
    </source>
</evidence>
<reference evidence="2 3" key="5">
    <citation type="journal article" date="2010" name="Appl. Environ. Microbiol.">
        <title>phrR-like gene praR of Azorhizobium caulinodans ORS571 is essential for symbiosis with Sesbania rostrata and is involved in expression of reb genes.</title>
        <authorList>
            <person name="Akiba N."/>
            <person name="Aono T."/>
            <person name="Toyazaki H."/>
            <person name="Sato S."/>
            <person name="Oyaizu H."/>
        </authorList>
    </citation>
    <scope>NUCLEOTIDE SEQUENCE [LARGE SCALE GENOMIC DNA]</scope>
    <source>
        <strain evidence="3">ATCC 43989 / DSM 5975 / JCM 20966 / LMG 6465 / NBRC 14845 / NCIMB 13405 / ORS 571</strain>
    </source>
</reference>
<reference evidence="2 3" key="3">
    <citation type="journal article" date="2008" name="BMC Genomics">
        <title>The genome of the versatile nitrogen fixer Azorhizobium caulinodans ORS571.</title>
        <authorList>
            <person name="Lee KB."/>
            <person name="Backer P.D."/>
            <person name="Aono T."/>
            <person name="Liu CT."/>
            <person name="Suzuki S."/>
            <person name="Suzuki T."/>
            <person name="Kaneko T."/>
            <person name="Yamada M."/>
            <person name="Tabata S."/>
            <person name="Kupfer D.M."/>
            <person name="Najar F.Z."/>
            <person name="Wiley G.B."/>
            <person name="Roe B."/>
            <person name="Binnewies T.T."/>
            <person name="Ussery D.W."/>
            <person name="D'Haeze W."/>
            <person name="Herder J.D."/>
            <person name="Gevers D."/>
            <person name="Vereecke D."/>
            <person name="Holsters M."/>
            <person name="Oyaizu H."/>
        </authorList>
    </citation>
    <scope>NUCLEOTIDE SEQUENCE [LARGE SCALE GENOMIC DNA]</scope>
    <source>
        <strain evidence="3">ATCC 43989 / DSM 5975 / JCM 20966 / LMG 6465 / NBRC 14845 / NCIMB 13405 / ORS 571</strain>
    </source>
</reference>